<reference evidence="2" key="1">
    <citation type="submission" date="2018-02" db="EMBL/GenBank/DDBJ databases">
        <title>Rhizophora mucronata_Transcriptome.</title>
        <authorList>
            <person name="Meera S.P."/>
            <person name="Sreeshan A."/>
            <person name="Augustine A."/>
        </authorList>
    </citation>
    <scope>NUCLEOTIDE SEQUENCE</scope>
    <source>
        <tissue evidence="2">Leaf</tissue>
    </source>
</reference>
<feature type="region of interest" description="Disordered" evidence="1">
    <location>
        <begin position="1"/>
        <end position="25"/>
    </location>
</feature>
<name>A0A2P2Q7W1_RHIMU</name>
<sequence>MPLQPPPSLIPADSSSGTLTHRRSL</sequence>
<evidence type="ECO:0000256" key="1">
    <source>
        <dbReference type="SAM" id="MobiDB-lite"/>
    </source>
</evidence>
<accession>A0A2P2Q7W1</accession>
<proteinExistence type="predicted"/>
<protein>
    <submittedName>
        <fullName evidence="2">Uncharacterized protein</fullName>
    </submittedName>
</protein>
<evidence type="ECO:0000313" key="2">
    <source>
        <dbReference type="EMBL" id="MBX63071.1"/>
    </source>
</evidence>
<organism evidence="2">
    <name type="scientific">Rhizophora mucronata</name>
    <name type="common">Asiatic mangrove</name>
    <dbReference type="NCBI Taxonomy" id="61149"/>
    <lineage>
        <taxon>Eukaryota</taxon>
        <taxon>Viridiplantae</taxon>
        <taxon>Streptophyta</taxon>
        <taxon>Embryophyta</taxon>
        <taxon>Tracheophyta</taxon>
        <taxon>Spermatophyta</taxon>
        <taxon>Magnoliopsida</taxon>
        <taxon>eudicotyledons</taxon>
        <taxon>Gunneridae</taxon>
        <taxon>Pentapetalae</taxon>
        <taxon>rosids</taxon>
        <taxon>fabids</taxon>
        <taxon>Malpighiales</taxon>
        <taxon>Rhizophoraceae</taxon>
        <taxon>Rhizophora</taxon>
    </lineage>
</organism>
<dbReference type="AlphaFoldDB" id="A0A2P2Q7W1"/>
<dbReference type="EMBL" id="GGEC01082587">
    <property type="protein sequence ID" value="MBX63071.1"/>
    <property type="molecule type" value="Transcribed_RNA"/>
</dbReference>